<name>A0A5N6V9R6_ASPTM</name>
<accession>A0A5N6V9R6</accession>
<organism evidence="1 2">
    <name type="scientific">Aspergillus tamarii</name>
    <dbReference type="NCBI Taxonomy" id="41984"/>
    <lineage>
        <taxon>Eukaryota</taxon>
        <taxon>Fungi</taxon>
        <taxon>Dikarya</taxon>
        <taxon>Ascomycota</taxon>
        <taxon>Pezizomycotina</taxon>
        <taxon>Eurotiomycetes</taxon>
        <taxon>Eurotiomycetidae</taxon>
        <taxon>Eurotiales</taxon>
        <taxon>Aspergillaceae</taxon>
        <taxon>Aspergillus</taxon>
        <taxon>Aspergillus subgen. Circumdati</taxon>
    </lineage>
</organism>
<evidence type="ECO:0000313" key="1">
    <source>
        <dbReference type="EMBL" id="KAE8167692.1"/>
    </source>
</evidence>
<proteinExistence type="predicted"/>
<dbReference type="AlphaFoldDB" id="A0A5N6V9R6"/>
<dbReference type="EMBL" id="ML738588">
    <property type="protein sequence ID" value="KAE8167692.1"/>
    <property type="molecule type" value="Genomic_DNA"/>
</dbReference>
<gene>
    <name evidence="1" type="ORF">BDV40DRAFT_152371</name>
</gene>
<protein>
    <submittedName>
        <fullName evidence="1">Uncharacterized protein</fullName>
    </submittedName>
</protein>
<evidence type="ECO:0000313" key="2">
    <source>
        <dbReference type="Proteomes" id="UP000326950"/>
    </source>
</evidence>
<keyword evidence="2" id="KW-1185">Reference proteome</keyword>
<reference evidence="1 2" key="1">
    <citation type="submission" date="2019-04" db="EMBL/GenBank/DDBJ databases">
        <title>Friends and foes A comparative genomics study of 23 Aspergillus species from section Flavi.</title>
        <authorList>
            <consortium name="DOE Joint Genome Institute"/>
            <person name="Kjaerbolling I."/>
            <person name="Vesth T."/>
            <person name="Frisvad J.C."/>
            <person name="Nybo J.L."/>
            <person name="Theobald S."/>
            <person name="Kildgaard S."/>
            <person name="Isbrandt T."/>
            <person name="Kuo A."/>
            <person name="Sato A."/>
            <person name="Lyhne E.K."/>
            <person name="Kogle M.E."/>
            <person name="Wiebenga A."/>
            <person name="Kun R.S."/>
            <person name="Lubbers R.J."/>
            <person name="Makela M.R."/>
            <person name="Barry K."/>
            <person name="Chovatia M."/>
            <person name="Clum A."/>
            <person name="Daum C."/>
            <person name="Haridas S."/>
            <person name="He G."/>
            <person name="LaButti K."/>
            <person name="Lipzen A."/>
            <person name="Mondo S."/>
            <person name="Riley R."/>
            <person name="Salamov A."/>
            <person name="Simmons B.A."/>
            <person name="Magnuson J.K."/>
            <person name="Henrissat B."/>
            <person name="Mortensen U.H."/>
            <person name="Larsen T.O."/>
            <person name="Devries R.P."/>
            <person name="Grigoriev I.V."/>
            <person name="Machida M."/>
            <person name="Baker S.E."/>
            <person name="Andersen M.R."/>
        </authorList>
    </citation>
    <scope>NUCLEOTIDE SEQUENCE [LARGE SCALE GENOMIC DNA]</scope>
    <source>
        <strain evidence="1 2">CBS 117626</strain>
    </source>
</reference>
<dbReference type="Proteomes" id="UP000326950">
    <property type="component" value="Unassembled WGS sequence"/>
</dbReference>
<sequence>MAMSGSRQFRCLPSVVFPYRWSPYKSSTIGSRDAVKRLETSGYTAYWRLFRNSTCSRASWFFFDSYHGQDFTTLVAAVLLVSNFIDKPNGFSLKLRLFQLEQGTGAY</sequence>